<dbReference type="GO" id="GO:0046685">
    <property type="term" value="P:response to arsenic-containing substance"/>
    <property type="evidence" value="ECO:0007669"/>
    <property type="project" value="UniProtKB-KW"/>
</dbReference>
<keyword evidence="4" id="KW-1185">Reference proteome</keyword>
<reference evidence="3 4" key="1">
    <citation type="submission" date="2017-02" db="EMBL/GenBank/DDBJ databases">
        <title>Paraburkholderia sophoroidis sp. nov. and Paraburkholderia steynii sp. nov. rhizobial symbionts of the fynbos legume Hypocalyptus sophoroides.</title>
        <authorList>
            <person name="Steenkamp E.T."/>
            <person name="Beukes C.W."/>
            <person name="Van Zyl E."/>
            <person name="Avontuur J."/>
            <person name="Chan W.Y."/>
            <person name="Hassen A."/>
            <person name="Palmer M."/>
            <person name="Mthombeni L."/>
            <person name="Phalane F."/>
            <person name="Sereme K."/>
            <person name="Venter S.N."/>
        </authorList>
    </citation>
    <scope>NUCLEOTIDE SEQUENCE [LARGE SCALE GENOMIC DNA]</scope>
    <source>
        <strain evidence="3 4">HC1.1ba</strain>
    </source>
</reference>
<dbReference type="Proteomes" id="UP000294200">
    <property type="component" value="Unassembled WGS sequence"/>
</dbReference>
<dbReference type="PANTHER" id="PTHR43428:SF1">
    <property type="entry name" value="ARSENATE REDUCTASE"/>
    <property type="match status" value="1"/>
</dbReference>
<dbReference type="SUPFAM" id="SSF52788">
    <property type="entry name" value="Phosphotyrosine protein phosphatases I"/>
    <property type="match status" value="1"/>
</dbReference>
<protein>
    <submittedName>
        <fullName evidence="3">Protein-tyrosine-phosphatase</fullName>
    </submittedName>
</protein>
<feature type="domain" description="Phosphotyrosine protein phosphatase I" evidence="2">
    <location>
        <begin position="6"/>
        <end position="146"/>
    </location>
</feature>
<proteinExistence type="predicted"/>
<evidence type="ECO:0000313" key="4">
    <source>
        <dbReference type="Proteomes" id="UP000294200"/>
    </source>
</evidence>
<dbReference type="AlphaFoldDB" id="A0A4R0X1T4"/>
<sequence length="180" mass="19621">MNDRTYNVLFLCTGNSARSVMAEALLATLGKGWFRTYSAGSNPVGKIYRFAIEQVRKTGYDLANLRSKSWDEFAISEPSAPHMDFVITVCDQAAGEVCPLWPGHPASAHWSFSDPAAVEGPDEGKRAAFKQVFQQIRCRVEALVEVPLDELDAAAIRAAVRRISDIDVTAIGTSGMPTRG</sequence>
<dbReference type="InterPro" id="IPR036196">
    <property type="entry name" value="Ptyr_pPase_sf"/>
</dbReference>
<accession>A0A4R0X1T4</accession>
<evidence type="ECO:0000256" key="1">
    <source>
        <dbReference type="ARBA" id="ARBA00022849"/>
    </source>
</evidence>
<dbReference type="SMART" id="SM00226">
    <property type="entry name" value="LMWPc"/>
    <property type="match status" value="1"/>
</dbReference>
<keyword evidence="1" id="KW-0059">Arsenical resistance</keyword>
<dbReference type="CDD" id="cd16345">
    <property type="entry name" value="LMWP_ArsC"/>
    <property type="match status" value="1"/>
</dbReference>
<dbReference type="Pfam" id="PF01451">
    <property type="entry name" value="LMWPc"/>
    <property type="match status" value="1"/>
</dbReference>
<dbReference type="PANTHER" id="PTHR43428">
    <property type="entry name" value="ARSENATE REDUCTASE"/>
    <property type="match status" value="1"/>
</dbReference>
<comment type="caution">
    <text evidence="3">The sequence shown here is derived from an EMBL/GenBank/DDBJ whole genome shotgun (WGS) entry which is preliminary data.</text>
</comment>
<dbReference type="EMBL" id="MWML01000300">
    <property type="protein sequence ID" value="TCG04026.1"/>
    <property type="molecule type" value="Genomic_DNA"/>
</dbReference>
<gene>
    <name evidence="3" type="ORF">BZM27_43880</name>
</gene>
<evidence type="ECO:0000259" key="2">
    <source>
        <dbReference type="SMART" id="SM00226"/>
    </source>
</evidence>
<dbReference type="InterPro" id="IPR023485">
    <property type="entry name" value="Ptyr_pPase"/>
</dbReference>
<name>A0A4R0X1T4_9BURK</name>
<evidence type="ECO:0000313" key="3">
    <source>
        <dbReference type="EMBL" id="TCG04026.1"/>
    </source>
</evidence>
<organism evidence="3 4">
    <name type="scientific">Paraburkholderia steynii</name>
    <dbReference type="NCBI Taxonomy" id="1245441"/>
    <lineage>
        <taxon>Bacteria</taxon>
        <taxon>Pseudomonadati</taxon>
        <taxon>Pseudomonadota</taxon>
        <taxon>Betaproteobacteria</taxon>
        <taxon>Burkholderiales</taxon>
        <taxon>Burkholderiaceae</taxon>
        <taxon>Paraburkholderia</taxon>
    </lineage>
</organism>
<dbReference type="Gene3D" id="3.40.50.2300">
    <property type="match status" value="1"/>
</dbReference>